<dbReference type="Proteomes" id="UP000474296">
    <property type="component" value="Unassembled WGS sequence"/>
</dbReference>
<dbReference type="RefSeq" id="WP_164030137.1">
    <property type="nucleotide sequence ID" value="NZ_JAABOQ010000002.1"/>
</dbReference>
<dbReference type="SMART" id="SM00327">
    <property type="entry name" value="VWA"/>
    <property type="match status" value="1"/>
</dbReference>
<dbReference type="Pfam" id="PF00092">
    <property type="entry name" value="VWA"/>
    <property type="match status" value="1"/>
</dbReference>
<keyword evidence="1" id="KW-0732">Signal</keyword>
<accession>A0A6M0CID9</accession>
<feature type="signal peptide" evidence="1">
    <location>
        <begin position="1"/>
        <end position="17"/>
    </location>
</feature>
<dbReference type="AlphaFoldDB" id="A0A6M0CID9"/>
<feature type="domain" description="VWFA" evidence="2">
    <location>
        <begin position="113"/>
        <end position="299"/>
    </location>
</feature>
<gene>
    <name evidence="3" type="ORF">GWK10_05790</name>
</gene>
<feature type="chain" id="PRO_5026835719" evidence="1">
    <location>
        <begin position="18"/>
        <end position="351"/>
    </location>
</feature>
<evidence type="ECO:0000313" key="4">
    <source>
        <dbReference type="Proteomes" id="UP000474296"/>
    </source>
</evidence>
<organism evidence="3 4">
    <name type="scientific">Spongiivirga citrea</name>
    <dbReference type="NCBI Taxonomy" id="1481457"/>
    <lineage>
        <taxon>Bacteria</taxon>
        <taxon>Pseudomonadati</taxon>
        <taxon>Bacteroidota</taxon>
        <taxon>Flavobacteriia</taxon>
        <taxon>Flavobacteriales</taxon>
        <taxon>Flavobacteriaceae</taxon>
        <taxon>Spongiivirga</taxon>
    </lineage>
</organism>
<evidence type="ECO:0000313" key="3">
    <source>
        <dbReference type="EMBL" id="NER16713.1"/>
    </source>
</evidence>
<dbReference type="PROSITE" id="PS51257">
    <property type="entry name" value="PROKAR_LIPOPROTEIN"/>
    <property type="match status" value="1"/>
</dbReference>
<dbReference type="CDD" id="cd00198">
    <property type="entry name" value="vWFA"/>
    <property type="match status" value="1"/>
</dbReference>
<evidence type="ECO:0000259" key="2">
    <source>
        <dbReference type="PROSITE" id="PS50234"/>
    </source>
</evidence>
<keyword evidence="4" id="KW-1185">Reference proteome</keyword>
<protein>
    <submittedName>
        <fullName evidence="3">VWA domain-containing protein</fullName>
    </submittedName>
</protein>
<dbReference type="EMBL" id="JAABOQ010000002">
    <property type="protein sequence ID" value="NER16713.1"/>
    <property type="molecule type" value="Genomic_DNA"/>
</dbReference>
<dbReference type="InterPro" id="IPR036465">
    <property type="entry name" value="vWFA_dom_sf"/>
</dbReference>
<dbReference type="PROSITE" id="PS50234">
    <property type="entry name" value="VWFA"/>
    <property type="match status" value="1"/>
</dbReference>
<reference evidence="3 4" key="1">
    <citation type="submission" date="2020-01" db="EMBL/GenBank/DDBJ databases">
        <title>Spongiivirga citrea KCTC 32990T.</title>
        <authorList>
            <person name="Wang G."/>
        </authorList>
    </citation>
    <scope>NUCLEOTIDE SEQUENCE [LARGE SCALE GENOMIC DNA]</scope>
    <source>
        <strain evidence="3 4">KCTC 32990</strain>
    </source>
</reference>
<name>A0A6M0CID9_9FLAO</name>
<sequence length="351" mass="38320">MKNYLLAMLSIALFATACGSYDDDGGIDPIQSSCLDLGEANLKITIQDKFTTPPGKVSVFFKVNTLDDKAVSGLRANNFTIYERGRNDQCFNQISSSESFAQISPNTQIFKNNTFLVLDLSNSVLQSNLEALKTASISFVKSVMPEEPNDSFQMGIYWFNGEDELHLLNDLTNDITQLENAINGIDETISNDPSTDLYGAIIKATDIADRTIEELEKEGVFAAASVVVFTDGTDQAARYSKNDALNSVNRADANTSFFTIGLGDEIDEETLGQIGKTSSVIADNSQELEARFKEISVEVGNQANSFYLFEYCSPKRDGSGRSELIIETKRGEDRGAISTNFDATGFTGGCQ</sequence>
<comment type="caution">
    <text evidence="3">The sequence shown here is derived from an EMBL/GenBank/DDBJ whole genome shotgun (WGS) entry which is preliminary data.</text>
</comment>
<proteinExistence type="predicted"/>
<evidence type="ECO:0000256" key="1">
    <source>
        <dbReference type="SAM" id="SignalP"/>
    </source>
</evidence>
<dbReference type="Gene3D" id="3.40.50.410">
    <property type="entry name" value="von Willebrand factor, type A domain"/>
    <property type="match status" value="1"/>
</dbReference>
<dbReference type="InterPro" id="IPR002035">
    <property type="entry name" value="VWF_A"/>
</dbReference>
<dbReference type="SUPFAM" id="SSF53300">
    <property type="entry name" value="vWA-like"/>
    <property type="match status" value="1"/>
</dbReference>